<evidence type="ECO:0000256" key="1">
    <source>
        <dbReference type="SAM" id="MobiDB-lite"/>
    </source>
</evidence>
<sequence length="227" mass="24303">MPQGTRNPLPAVGIKRHAADPEPTPYRQRASKRPMISAVTGGPAAALRPMNTMAISRTQPTAIGGTLGSTAYTIDGYHIISQFLVAPQPPNQQSPTNYPIFQPMVSIPFDSVITQLAAEAAQHVCSAYLRPVFAMQDEKIRGLGGDVGALRDEVRELRKDNEMLRAEMYGLPDSPVQARSDSGEQDWDDYVILEDAHGAALHAAAVSARGATKGDGMEVTDGVTDGH</sequence>
<evidence type="ECO:0000313" key="3">
    <source>
        <dbReference type="Proteomes" id="UP001270362"/>
    </source>
</evidence>
<organism evidence="2 3">
    <name type="scientific">Podospora appendiculata</name>
    <dbReference type="NCBI Taxonomy" id="314037"/>
    <lineage>
        <taxon>Eukaryota</taxon>
        <taxon>Fungi</taxon>
        <taxon>Dikarya</taxon>
        <taxon>Ascomycota</taxon>
        <taxon>Pezizomycotina</taxon>
        <taxon>Sordariomycetes</taxon>
        <taxon>Sordariomycetidae</taxon>
        <taxon>Sordariales</taxon>
        <taxon>Podosporaceae</taxon>
        <taxon>Podospora</taxon>
    </lineage>
</organism>
<gene>
    <name evidence="2" type="ORF">B0T22DRAFT_483660</name>
</gene>
<proteinExistence type="predicted"/>
<feature type="region of interest" description="Disordered" evidence="1">
    <location>
        <begin position="1"/>
        <end position="35"/>
    </location>
</feature>
<dbReference type="AlphaFoldDB" id="A0AAE1C992"/>
<dbReference type="EMBL" id="JAULSO010000004">
    <property type="protein sequence ID" value="KAK3683848.1"/>
    <property type="molecule type" value="Genomic_DNA"/>
</dbReference>
<accession>A0AAE1C992</accession>
<protein>
    <submittedName>
        <fullName evidence="2">Uncharacterized protein</fullName>
    </submittedName>
</protein>
<evidence type="ECO:0000313" key="2">
    <source>
        <dbReference type="EMBL" id="KAK3683848.1"/>
    </source>
</evidence>
<dbReference type="Proteomes" id="UP001270362">
    <property type="component" value="Unassembled WGS sequence"/>
</dbReference>
<reference evidence="2" key="1">
    <citation type="journal article" date="2023" name="Mol. Phylogenet. Evol.">
        <title>Genome-scale phylogeny and comparative genomics of the fungal order Sordariales.</title>
        <authorList>
            <person name="Hensen N."/>
            <person name="Bonometti L."/>
            <person name="Westerberg I."/>
            <person name="Brannstrom I.O."/>
            <person name="Guillou S."/>
            <person name="Cros-Aarteil S."/>
            <person name="Calhoun S."/>
            <person name="Haridas S."/>
            <person name="Kuo A."/>
            <person name="Mondo S."/>
            <person name="Pangilinan J."/>
            <person name="Riley R."/>
            <person name="LaButti K."/>
            <person name="Andreopoulos B."/>
            <person name="Lipzen A."/>
            <person name="Chen C."/>
            <person name="Yan M."/>
            <person name="Daum C."/>
            <person name="Ng V."/>
            <person name="Clum A."/>
            <person name="Steindorff A."/>
            <person name="Ohm R.A."/>
            <person name="Martin F."/>
            <person name="Silar P."/>
            <person name="Natvig D.O."/>
            <person name="Lalanne C."/>
            <person name="Gautier V."/>
            <person name="Ament-Velasquez S.L."/>
            <person name="Kruys A."/>
            <person name="Hutchinson M.I."/>
            <person name="Powell A.J."/>
            <person name="Barry K."/>
            <person name="Miller A.N."/>
            <person name="Grigoriev I.V."/>
            <person name="Debuchy R."/>
            <person name="Gladieux P."/>
            <person name="Hiltunen Thoren M."/>
            <person name="Johannesson H."/>
        </authorList>
    </citation>
    <scope>NUCLEOTIDE SEQUENCE</scope>
    <source>
        <strain evidence="2">CBS 314.62</strain>
    </source>
</reference>
<keyword evidence="3" id="KW-1185">Reference proteome</keyword>
<comment type="caution">
    <text evidence="2">The sequence shown here is derived from an EMBL/GenBank/DDBJ whole genome shotgun (WGS) entry which is preliminary data.</text>
</comment>
<reference evidence="2" key="2">
    <citation type="submission" date="2023-06" db="EMBL/GenBank/DDBJ databases">
        <authorList>
            <consortium name="Lawrence Berkeley National Laboratory"/>
            <person name="Haridas S."/>
            <person name="Hensen N."/>
            <person name="Bonometti L."/>
            <person name="Westerberg I."/>
            <person name="Brannstrom I.O."/>
            <person name="Guillou S."/>
            <person name="Cros-Aarteil S."/>
            <person name="Calhoun S."/>
            <person name="Kuo A."/>
            <person name="Mondo S."/>
            <person name="Pangilinan J."/>
            <person name="Riley R."/>
            <person name="Labutti K."/>
            <person name="Andreopoulos B."/>
            <person name="Lipzen A."/>
            <person name="Chen C."/>
            <person name="Yanf M."/>
            <person name="Daum C."/>
            <person name="Ng V."/>
            <person name="Clum A."/>
            <person name="Steindorff A."/>
            <person name="Ohm R."/>
            <person name="Martin F."/>
            <person name="Silar P."/>
            <person name="Natvig D."/>
            <person name="Lalanne C."/>
            <person name="Gautier V."/>
            <person name="Ament-Velasquez S.L."/>
            <person name="Kruys A."/>
            <person name="Hutchinson M.I."/>
            <person name="Powell A.J."/>
            <person name="Barry K."/>
            <person name="Miller A.N."/>
            <person name="Grigoriev I.V."/>
            <person name="Debuchy R."/>
            <person name="Gladieux P."/>
            <person name="Thoren M.H."/>
            <person name="Johannesson H."/>
        </authorList>
    </citation>
    <scope>NUCLEOTIDE SEQUENCE</scope>
    <source>
        <strain evidence="2">CBS 314.62</strain>
    </source>
</reference>
<name>A0AAE1C992_9PEZI</name>